<protein>
    <submittedName>
        <fullName evidence="2">Uncharacterized protein</fullName>
    </submittedName>
</protein>
<keyword evidence="1" id="KW-0175">Coiled coil</keyword>
<sequence length="1596" mass="189885">MYLLEVDDLFDSILDNFYNYISNEKIFEKILKDTNFVKFNNIILDTIKKFIDTISKKDILNIIKKEIYYNDIINIIKRYCAFYVYLGIAYYYEGSRDLYITNILEISRYQKDAIYQIVNFFNTENNSKIILFYNNIKNILSLLQLKNIDKIKIVLSNNILKYESTLKLFNDLGEDYFIEYFLIENNFHNIIKCLIFTQIYIKEEKNNIINLLIQDDKENAEYKYIDIIVSNEKKIVDFNIIQKFLNIQQLKYGLAEEIYNYLEENKKKNELIIKDNQDFINYLFSNEIIIPITEDFLRYHKDSEKYDPESLIVNENIKDRDATKIKYIINKMNKIRNYNVQDNSSKKESNKNKEYIFYKQLDPKMAVLFNENEEIKIIKKLQLLDNSSDYDLLIELENIRKYAYVNFKNLSNNSIKIRPLKTIQVIRATSLLQNKKTNLDLRVSHNYLDVNIVGIAFNPSKISLDCFLVEDLINVKTKSTQNGYHSFIKTMINKFDESSNTKKIYYWLFDSTTDKPELNSYINYNVNDIKNNINIMLEGIYNTYIELAKNNIIKYFDNIDNFNLIYLDRILKNKKNFDFSLNTEINNEIIYKIIFEKYPEYDIIEDDIDSLIPGKNKKLIKLPNIDINSVIKKNVIALRENKIINDNNEFFNKKLVICQHYNKWNNINKLSKKSDDFNQAIFDFGKQYVKIGEHDQYLCKSCNEVLQIQKFIVDGTFIEELDMFLTTSLIVNFKLEEISKYSKYTRSIRNIEKNIEKFGYIINYISLIGNTPVIKLRRKNIIKDIIDIILIHTEWLKNQQKDRIEQFSKKYGINKDYTNLFFFELKDDIFLTRSTDTDYYKIIKYNNIMVYLLLVIILDINLGQLLNFPEDKKYNFYLFNKIKDNLFNNLYLRINQKEKIEFNNIPVLAYTIFYLSGIMISNKLWLYNDNNIDKKDKPLYFINLQKTIIHTFIDLLNSISEANMDMNKNYLYEVINARISIKLTTLFNDLNLFKKLELKNLNNISIDQVTNKININFKKIEFIELKNDYNLIEKNNIICDLSVNELFKIPIKKDSNNIDILTNCPNGSFHNWVYKSNDLVCNICNKSYNDLTKLVNTTSDNQDFDFLNKILIINLKKLALKYCISGEMHDFNNGICNKCHININNYDPSLKELKKLEKNINEKTNEIIISNIQKMQKNNELLKKEKIKINNVLLKLLKNYNRNTQNNLENYINFFIDKLIKIIGNKIKINNDTIYLKDTLYIIDHDYLGNNIKDNIFISSTDNKIILTYNHPIFKRDILYYNDKNNKVFVYYDYITLQYLGYSEDNKNIIKTKKNVSLIINLSIKDCLLLLGYENRYLNLYFINDDYIKEIPKDFNDQITNDLIISIIRNRINNLHHIIARIIAIIYNIKNNGKIKSIYNTEENNLINEYSKKIKKINIKDDKNHNIIFKNNKIITNNLFINYKIPNIKLNINKNYIDISNLILLNNSDTKLIFYLINNLSKLLDYNKDLGLESELAVLIIKIIKYLFNVYYKPLSNYNVRKFDFILINEAPYVDDTVKVVGNYQELLTQQEIDDPEMKEQLYSAKEEFNAFDIDDYEVDDDIDYAVDALDGDLNE</sequence>
<evidence type="ECO:0000313" key="2">
    <source>
        <dbReference type="EMBL" id="QHT26670.1"/>
    </source>
</evidence>
<accession>A0A6C0EDX8</accession>
<reference evidence="2" key="1">
    <citation type="journal article" date="2020" name="Nature">
        <title>Giant virus diversity and host interactions through global metagenomics.</title>
        <authorList>
            <person name="Schulz F."/>
            <person name="Roux S."/>
            <person name="Paez-Espino D."/>
            <person name="Jungbluth S."/>
            <person name="Walsh D.A."/>
            <person name="Denef V.J."/>
            <person name="McMahon K.D."/>
            <person name="Konstantinidis K.T."/>
            <person name="Eloe-Fadrosh E.A."/>
            <person name="Kyrpides N.C."/>
            <person name="Woyke T."/>
        </authorList>
    </citation>
    <scope>NUCLEOTIDE SEQUENCE</scope>
    <source>
        <strain evidence="2">GVMAG-M-3300023179-2</strain>
    </source>
</reference>
<feature type="coiled-coil region" evidence="1">
    <location>
        <begin position="1146"/>
        <end position="1192"/>
    </location>
</feature>
<organism evidence="2">
    <name type="scientific">viral metagenome</name>
    <dbReference type="NCBI Taxonomy" id="1070528"/>
    <lineage>
        <taxon>unclassified sequences</taxon>
        <taxon>metagenomes</taxon>
        <taxon>organismal metagenomes</taxon>
    </lineage>
</organism>
<name>A0A6C0EDX8_9ZZZZ</name>
<evidence type="ECO:0000256" key="1">
    <source>
        <dbReference type="SAM" id="Coils"/>
    </source>
</evidence>
<dbReference type="EMBL" id="MN739800">
    <property type="protein sequence ID" value="QHT26670.1"/>
    <property type="molecule type" value="Genomic_DNA"/>
</dbReference>
<proteinExistence type="predicted"/>